<keyword evidence="9" id="KW-1185">Reference proteome</keyword>
<dbReference type="STRING" id="135739.BTO32_14090"/>
<dbReference type="GO" id="GO:0006654">
    <property type="term" value="P:phosphatidic acid biosynthetic process"/>
    <property type="evidence" value="ECO:0007669"/>
    <property type="project" value="TreeGrafter"/>
</dbReference>
<dbReference type="SMART" id="SM00563">
    <property type="entry name" value="PlsC"/>
    <property type="match status" value="1"/>
</dbReference>
<keyword evidence="2" id="KW-0444">Lipid biosynthesis</keyword>
<evidence type="ECO:0000256" key="1">
    <source>
        <dbReference type="ARBA" id="ARBA00005189"/>
    </source>
</evidence>
<dbReference type="SUPFAM" id="SSF69593">
    <property type="entry name" value="Glycerol-3-phosphate (1)-acyltransferase"/>
    <property type="match status" value="1"/>
</dbReference>
<keyword evidence="4" id="KW-0443">Lipid metabolism</keyword>
<feature type="compositionally biased region" description="Polar residues" evidence="6">
    <location>
        <begin position="266"/>
        <end position="276"/>
    </location>
</feature>
<dbReference type="Pfam" id="PF01553">
    <property type="entry name" value="Acyltransferase"/>
    <property type="match status" value="1"/>
</dbReference>
<dbReference type="Proteomes" id="UP000189339">
    <property type="component" value="Unassembled WGS sequence"/>
</dbReference>
<protein>
    <submittedName>
        <fullName evidence="8">1-acyl-sn-glycerol-3-phosphate acyltransferase</fullName>
    </submittedName>
</protein>
<dbReference type="EMBL" id="MSCW01000008">
    <property type="protein sequence ID" value="ONF42939.1"/>
    <property type="molecule type" value="Genomic_DNA"/>
</dbReference>
<proteinExistence type="predicted"/>
<dbReference type="InterPro" id="IPR002123">
    <property type="entry name" value="Plipid/glycerol_acylTrfase"/>
</dbReference>
<name>A0A1V2DR25_9GAMM</name>
<dbReference type="AlphaFoldDB" id="A0A1V2DR25"/>
<sequence>MSAFVLFLVGTAGLALILRLADVVCRRRIDRTPWAGRCFRGACRCLGLSLRYHGTPATEPALYVSNHISWCDIPVLGSLAPARFLSKAEVARWPLIGWLARQAGTLFIQRGGGQARRVKGTMARTLQQGESVLFFPEGTTSAGLTVLPFHGLLLQAARDADVPIQPVTISYRRDGHPDHILPFIGDDAFHHHLLGMLKQPPSRVDVLFHPPVRATGELTTGELAERLHGTVREGLRQIQAGRYDTQAPDLRTEDAPGLSPLPSLAAGQQSPDQNKA</sequence>
<dbReference type="GO" id="GO:0003841">
    <property type="term" value="F:1-acylglycerol-3-phosphate O-acyltransferase activity"/>
    <property type="evidence" value="ECO:0007669"/>
    <property type="project" value="TreeGrafter"/>
</dbReference>
<evidence type="ECO:0000259" key="7">
    <source>
        <dbReference type="SMART" id="SM00563"/>
    </source>
</evidence>
<feature type="region of interest" description="Disordered" evidence="6">
    <location>
        <begin position="238"/>
        <end position="276"/>
    </location>
</feature>
<accession>A0A1V2DR25</accession>
<dbReference type="PANTHER" id="PTHR10434:SF64">
    <property type="entry name" value="1-ACYL-SN-GLYCEROL-3-PHOSPHATE ACYLTRANSFERASE-RELATED"/>
    <property type="match status" value="1"/>
</dbReference>
<feature type="domain" description="Phospholipid/glycerol acyltransferase" evidence="7">
    <location>
        <begin position="61"/>
        <end position="172"/>
    </location>
</feature>
<evidence type="ECO:0000256" key="2">
    <source>
        <dbReference type="ARBA" id="ARBA00022516"/>
    </source>
</evidence>
<keyword evidence="5 8" id="KW-0012">Acyltransferase</keyword>
<comment type="caution">
    <text evidence="8">The sequence shown here is derived from an EMBL/GenBank/DDBJ whole genome shotgun (WGS) entry which is preliminary data.</text>
</comment>
<reference evidence="8 9" key="1">
    <citation type="submission" date="2016-12" db="EMBL/GenBank/DDBJ databases">
        <title>Marinobacter lutaoensis whole genome sequencing.</title>
        <authorList>
            <person name="Verma A."/>
            <person name="Krishnamurthi S."/>
        </authorList>
    </citation>
    <scope>NUCLEOTIDE SEQUENCE [LARGE SCALE GENOMIC DNA]</scope>
    <source>
        <strain evidence="8 9">T5054</strain>
    </source>
</reference>
<evidence type="ECO:0000256" key="4">
    <source>
        <dbReference type="ARBA" id="ARBA00023098"/>
    </source>
</evidence>
<keyword evidence="3 8" id="KW-0808">Transferase</keyword>
<comment type="pathway">
    <text evidence="1">Lipid metabolism.</text>
</comment>
<evidence type="ECO:0000313" key="9">
    <source>
        <dbReference type="Proteomes" id="UP000189339"/>
    </source>
</evidence>
<evidence type="ECO:0000313" key="8">
    <source>
        <dbReference type="EMBL" id="ONF42939.1"/>
    </source>
</evidence>
<evidence type="ECO:0000256" key="3">
    <source>
        <dbReference type="ARBA" id="ARBA00022679"/>
    </source>
</evidence>
<evidence type="ECO:0000256" key="6">
    <source>
        <dbReference type="SAM" id="MobiDB-lite"/>
    </source>
</evidence>
<organism evidence="8 9">
    <name type="scientific">Marinobacter lutaoensis</name>
    <dbReference type="NCBI Taxonomy" id="135739"/>
    <lineage>
        <taxon>Bacteria</taxon>
        <taxon>Pseudomonadati</taxon>
        <taxon>Pseudomonadota</taxon>
        <taxon>Gammaproteobacteria</taxon>
        <taxon>Pseudomonadales</taxon>
        <taxon>Marinobacteraceae</taxon>
        <taxon>Marinobacter</taxon>
    </lineage>
</organism>
<dbReference type="PANTHER" id="PTHR10434">
    <property type="entry name" value="1-ACYL-SN-GLYCEROL-3-PHOSPHATE ACYLTRANSFERASE"/>
    <property type="match status" value="1"/>
</dbReference>
<gene>
    <name evidence="8" type="ORF">BTO32_14090</name>
</gene>
<evidence type="ECO:0000256" key="5">
    <source>
        <dbReference type="ARBA" id="ARBA00023315"/>
    </source>
</evidence>
<dbReference type="CDD" id="cd07989">
    <property type="entry name" value="LPLAT_AGPAT-like"/>
    <property type="match status" value="1"/>
</dbReference>